<dbReference type="AlphaFoldDB" id="A0A5C3Q6Z0"/>
<dbReference type="OrthoDB" id="4743193at2759"/>
<feature type="non-terminal residue" evidence="1">
    <location>
        <position position="1"/>
    </location>
</feature>
<dbReference type="EMBL" id="ML178844">
    <property type="protein sequence ID" value="TFK97762.1"/>
    <property type="molecule type" value="Genomic_DNA"/>
</dbReference>
<keyword evidence="2" id="KW-1185">Reference proteome</keyword>
<protein>
    <submittedName>
        <fullName evidence="1">Uncharacterized protein</fullName>
    </submittedName>
</protein>
<sequence length="51" mass="6008">CQPARPSYYVKGVDWQVEHNNLLLKRRYGGKFPNHNKKYILKESGLLGVYE</sequence>
<gene>
    <name evidence="1" type="ORF">BDV98DRAFT_513251</name>
</gene>
<accession>A0A5C3Q6Z0</accession>
<dbReference type="STRING" id="1884261.A0A5C3Q6Z0"/>
<organism evidence="1 2">
    <name type="scientific">Pterulicium gracile</name>
    <dbReference type="NCBI Taxonomy" id="1884261"/>
    <lineage>
        <taxon>Eukaryota</taxon>
        <taxon>Fungi</taxon>
        <taxon>Dikarya</taxon>
        <taxon>Basidiomycota</taxon>
        <taxon>Agaricomycotina</taxon>
        <taxon>Agaricomycetes</taxon>
        <taxon>Agaricomycetidae</taxon>
        <taxon>Agaricales</taxon>
        <taxon>Pleurotineae</taxon>
        <taxon>Pterulaceae</taxon>
        <taxon>Pterulicium</taxon>
    </lineage>
</organism>
<evidence type="ECO:0000313" key="1">
    <source>
        <dbReference type="EMBL" id="TFK97762.1"/>
    </source>
</evidence>
<name>A0A5C3Q6Z0_9AGAR</name>
<evidence type="ECO:0000313" key="2">
    <source>
        <dbReference type="Proteomes" id="UP000305067"/>
    </source>
</evidence>
<proteinExistence type="predicted"/>
<reference evidence="1 2" key="1">
    <citation type="journal article" date="2019" name="Nat. Ecol. Evol.">
        <title>Megaphylogeny resolves global patterns of mushroom evolution.</title>
        <authorList>
            <person name="Varga T."/>
            <person name="Krizsan K."/>
            <person name="Foldi C."/>
            <person name="Dima B."/>
            <person name="Sanchez-Garcia M."/>
            <person name="Sanchez-Ramirez S."/>
            <person name="Szollosi G.J."/>
            <person name="Szarkandi J.G."/>
            <person name="Papp V."/>
            <person name="Albert L."/>
            <person name="Andreopoulos W."/>
            <person name="Angelini C."/>
            <person name="Antonin V."/>
            <person name="Barry K.W."/>
            <person name="Bougher N.L."/>
            <person name="Buchanan P."/>
            <person name="Buyck B."/>
            <person name="Bense V."/>
            <person name="Catcheside P."/>
            <person name="Chovatia M."/>
            <person name="Cooper J."/>
            <person name="Damon W."/>
            <person name="Desjardin D."/>
            <person name="Finy P."/>
            <person name="Geml J."/>
            <person name="Haridas S."/>
            <person name="Hughes K."/>
            <person name="Justo A."/>
            <person name="Karasinski D."/>
            <person name="Kautmanova I."/>
            <person name="Kiss B."/>
            <person name="Kocsube S."/>
            <person name="Kotiranta H."/>
            <person name="LaButti K.M."/>
            <person name="Lechner B.E."/>
            <person name="Liimatainen K."/>
            <person name="Lipzen A."/>
            <person name="Lukacs Z."/>
            <person name="Mihaltcheva S."/>
            <person name="Morgado L.N."/>
            <person name="Niskanen T."/>
            <person name="Noordeloos M.E."/>
            <person name="Ohm R.A."/>
            <person name="Ortiz-Santana B."/>
            <person name="Ovrebo C."/>
            <person name="Racz N."/>
            <person name="Riley R."/>
            <person name="Savchenko A."/>
            <person name="Shiryaev A."/>
            <person name="Soop K."/>
            <person name="Spirin V."/>
            <person name="Szebenyi C."/>
            <person name="Tomsovsky M."/>
            <person name="Tulloss R.E."/>
            <person name="Uehling J."/>
            <person name="Grigoriev I.V."/>
            <person name="Vagvolgyi C."/>
            <person name="Papp T."/>
            <person name="Martin F.M."/>
            <person name="Miettinen O."/>
            <person name="Hibbett D.S."/>
            <person name="Nagy L.G."/>
        </authorList>
    </citation>
    <scope>NUCLEOTIDE SEQUENCE [LARGE SCALE GENOMIC DNA]</scope>
    <source>
        <strain evidence="1 2">CBS 309.79</strain>
    </source>
</reference>
<dbReference type="Proteomes" id="UP000305067">
    <property type="component" value="Unassembled WGS sequence"/>
</dbReference>